<reference evidence="2" key="2">
    <citation type="submission" date="2001-12" db="EMBL/GenBank/DDBJ databases">
        <title>Oryza sativa nipponbare(GA3) genomic DNA, chromosome 8, PAC clone:P0028A08.</title>
        <authorList>
            <person name="Sasaki T."/>
            <person name="Matsumoto T."/>
            <person name="Yamamoto K."/>
        </authorList>
    </citation>
    <scope>NUCLEOTIDE SEQUENCE</scope>
</reference>
<dbReference type="Proteomes" id="UP000000763">
    <property type="component" value="Chromosome 8"/>
</dbReference>
<dbReference type="EMBL" id="AP004376">
    <property type="protein sequence ID" value="BAD09332.1"/>
    <property type="molecule type" value="Genomic_DNA"/>
</dbReference>
<reference evidence="1" key="1">
    <citation type="submission" date="2001-11" db="EMBL/GenBank/DDBJ databases">
        <title>Oryza sativa nipponbare(GA3) genomic DNA, chromosome 8, PAC clone:P0481F05.</title>
        <authorList>
            <person name="Sasaki T."/>
            <person name="Matsumoto T."/>
            <person name="Yamamoto K."/>
        </authorList>
    </citation>
    <scope>NUCLEOTIDE SEQUENCE</scope>
</reference>
<protein>
    <submittedName>
        <fullName evidence="2">Uncharacterized protein</fullName>
    </submittedName>
</protein>
<dbReference type="EMBL" id="AP004557">
    <property type="protein sequence ID" value="BAD09412.1"/>
    <property type="molecule type" value="Genomic_DNA"/>
</dbReference>
<reference evidence="3" key="3">
    <citation type="journal article" date="2005" name="Nature">
        <title>The map-based sequence of the rice genome.</title>
        <authorList>
            <consortium name="International rice genome sequencing project (IRGSP)"/>
            <person name="Matsumoto T."/>
            <person name="Wu J."/>
            <person name="Kanamori H."/>
            <person name="Katayose Y."/>
            <person name="Fujisawa M."/>
            <person name="Namiki N."/>
            <person name="Mizuno H."/>
            <person name="Yamamoto K."/>
            <person name="Antonio B.A."/>
            <person name="Baba T."/>
            <person name="Sakata K."/>
            <person name="Nagamura Y."/>
            <person name="Aoki H."/>
            <person name="Arikawa K."/>
            <person name="Arita K."/>
            <person name="Bito T."/>
            <person name="Chiden Y."/>
            <person name="Fujitsuka N."/>
            <person name="Fukunaka R."/>
            <person name="Hamada M."/>
            <person name="Harada C."/>
            <person name="Hayashi A."/>
            <person name="Hijishita S."/>
            <person name="Honda M."/>
            <person name="Hosokawa S."/>
            <person name="Ichikawa Y."/>
            <person name="Idonuma A."/>
            <person name="Iijima M."/>
            <person name="Ikeda M."/>
            <person name="Ikeno M."/>
            <person name="Ito K."/>
            <person name="Ito S."/>
            <person name="Ito T."/>
            <person name="Ito Y."/>
            <person name="Ito Y."/>
            <person name="Iwabuchi A."/>
            <person name="Kamiya K."/>
            <person name="Karasawa W."/>
            <person name="Kurita K."/>
            <person name="Katagiri S."/>
            <person name="Kikuta A."/>
            <person name="Kobayashi H."/>
            <person name="Kobayashi N."/>
            <person name="Machita K."/>
            <person name="Maehara T."/>
            <person name="Masukawa M."/>
            <person name="Mizubayashi T."/>
            <person name="Mukai Y."/>
            <person name="Nagasaki H."/>
            <person name="Nagata Y."/>
            <person name="Naito S."/>
            <person name="Nakashima M."/>
            <person name="Nakama Y."/>
            <person name="Nakamichi Y."/>
            <person name="Nakamura M."/>
            <person name="Meguro A."/>
            <person name="Negishi M."/>
            <person name="Ohta I."/>
            <person name="Ohta T."/>
            <person name="Okamoto M."/>
            <person name="Ono N."/>
            <person name="Saji S."/>
            <person name="Sakaguchi M."/>
            <person name="Sakai K."/>
            <person name="Shibata M."/>
            <person name="Shimokawa T."/>
            <person name="Song J."/>
            <person name="Takazaki Y."/>
            <person name="Terasawa K."/>
            <person name="Tsugane M."/>
            <person name="Tsuji K."/>
            <person name="Ueda S."/>
            <person name="Waki K."/>
            <person name="Yamagata H."/>
            <person name="Yamamoto M."/>
            <person name="Yamamoto S."/>
            <person name="Yamane H."/>
            <person name="Yoshiki S."/>
            <person name="Yoshihara R."/>
            <person name="Yukawa K."/>
            <person name="Zhong H."/>
            <person name="Yano M."/>
            <person name="Yuan Q."/>
            <person name="Ouyang S."/>
            <person name="Liu J."/>
            <person name="Jones K.M."/>
            <person name="Gansberger K."/>
            <person name="Moffat K."/>
            <person name="Hill J."/>
            <person name="Bera J."/>
            <person name="Fadrosh D."/>
            <person name="Jin S."/>
            <person name="Johri S."/>
            <person name="Kim M."/>
            <person name="Overton L."/>
            <person name="Reardon M."/>
            <person name="Tsitrin T."/>
            <person name="Vuong H."/>
            <person name="Weaver B."/>
            <person name="Ciecko A."/>
            <person name="Tallon L."/>
            <person name="Jackson J."/>
            <person name="Pai G."/>
            <person name="Aken S.V."/>
            <person name="Utterback T."/>
            <person name="Reidmuller S."/>
            <person name="Feldblyum T."/>
            <person name="Hsiao J."/>
            <person name="Zismann V."/>
            <person name="Iobst S."/>
            <person name="de Vazeille A.R."/>
            <person name="Buell C.R."/>
            <person name="Ying K."/>
            <person name="Li Y."/>
            <person name="Lu T."/>
            <person name="Huang Y."/>
            <person name="Zhao Q."/>
            <person name="Feng Q."/>
            <person name="Zhang L."/>
            <person name="Zhu J."/>
            <person name="Weng Q."/>
            <person name="Mu J."/>
            <person name="Lu Y."/>
            <person name="Fan D."/>
            <person name="Liu Y."/>
            <person name="Guan J."/>
            <person name="Zhang Y."/>
            <person name="Yu S."/>
            <person name="Liu X."/>
            <person name="Zhang Y."/>
            <person name="Hong G."/>
            <person name="Han B."/>
            <person name="Choisne N."/>
            <person name="Demange N."/>
            <person name="Orjeda G."/>
            <person name="Samain S."/>
            <person name="Cattolico L."/>
            <person name="Pelletier E."/>
            <person name="Couloux A."/>
            <person name="Segurens B."/>
            <person name="Wincker P."/>
            <person name="D'Hont A."/>
            <person name="Scarpelli C."/>
            <person name="Weissenbach J."/>
            <person name="Salanoubat M."/>
            <person name="Quetier F."/>
            <person name="Yu Y."/>
            <person name="Kim H.R."/>
            <person name="Rambo T."/>
            <person name="Currie J."/>
            <person name="Collura K."/>
            <person name="Luo M."/>
            <person name="Yang T."/>
            <person name="Ammiraju J.S.S."/>
            <person name="Engler F."/>
            <person name="Soderlund C."/>
            <person name="Wing R.A."/>
            <person name="Palmer L.E."/>
            <person name="de la Bastide M."/>
            <person name="Spiegel L."/>
            <person name="Nascimento L."/>
            <person name="Zutavern T."/>
            <person name="O'Shaughnessy A."/>
            <person name="Dike S."/>
            <person name="Dedhia N."/>
            <person name="Preston R."/>
            <person name="Balija V."/>
            <person name="McCombie W.R."/>
            <person name="Chow T."/>
            <person name="Chen H."/>
            <person name="Chung M."/>
            <person name="Chen C."/>
            <person name="Shaw J."/>
            <person name="Wu H."/>
            <person name="Hsiao K."/>
            <person name="Chao Y."/>
            <person name="Chu M."/>
            <person name="Cheng C."/>
            <person name="Hour A."/>
            <person name="Lee P."/>
            <person name="Lin S."/>
            <person name="Lin Y."/>
            <person name="Liou J."/>
            <person name="Liu S."/>
            <person name="Hsing Y."/>
            <person name="Raghuvanshi S."/>
            <person name="Mohanty A."/>
            <person name="Bharti A.K."/>
            <person name="Gaur A."/>
            <person name="Gupta V."/>
            <person name="Kumar D."/>
            <person name="Ravi V."/>
            <person name="Vij S."/>
            <person name="Kapur A."/>
            <person name="Khurana P."/>
            <person name="Khurana P."/>
            <person name="Khurana J.P."/>
            <person name="Tyagi A.K."/>
            <person name="Gaikwad K."/>
            <person name="Singh A."/>
            <person name="Dalal V."/>
            <person name="Srivastava S."/>
            <person name="Dixit A."/>
            <person name="Pal A.K."/>
            <person name="Ghazi I.A."/>
            <person name="Yadav M."/>
            <person name="Pandit A."/>
            <person name="Bhargava A."/>
            <person name="Sureshbabu K."/>
            <person name="Batra K."/>
            <person name="Sharma T.R."/>
            <person name="Mohapatra T."/>
            <person name="Singh N.K."/>
            <person name="Messing J."/>
            <person name="Nelson A.B."/>
            <person name="Fuks G."/>
            <person name="Kavchok S."/>
            <person name="Keizer G."/>
            <person name="Linton E."/>
            <person name="Llaca V."/>
            <person name="Song R."/>
            <person name="Tanyolac B."/>
            <person name="Young S."/>
            <person name="Ho-Il K."/>
            <person name="Hahn J.H."/>
            <person name="Sangsakoo G."/>
            <person name="Vanavichit A."/>
            <person name="de Mattos Luiz.A.T."/>
            <person name="Zimmer P.D."/>
            <person name="Malone G."/>
            <person name="Dellagostin O."/>
            <person name="de Oliveira A.C."/>
            <person name="Bevan M."/>
            <person name="Bancroft I."/>
            <person name="Minx P."/>
            <person name="Cordum H."/>
            <person name="Wilson R."/>
            <person name="Cheng Z."/>
            <person name="Jin W."/>
            <person name="Jiang J."/>
            <person name="Leong S.A."/>
            <person name="Iwama H."/>
            <person name="Gojobori T."/>
            <person name="Itoh T."/>
            <person name="Niimura Y."/>
            <person name="Fujii Y."/>
            <person name="Habara T."/>
            <person name="Sakai H."/>
            <person name="Sato Y."/>
            <person name="Wilson G."/>
            <person name="Kumar K."/>
            <person name="McCouch S."/>
            <person name="Juretic N."/>
            <person name="Hoen D."/>
            <person name="Wright S."/>
            <person name="Bruskiewich R."/>
            <person name="Bureau T."/>
            <person name="Miyao A."/>
            <person name="Hirochika H."/>
            <person name="Nishikawa T."/>
            <person name="Kadowaki K."/>
            <person name="Sugiura M."/>
            <person name="Burr B."/>
            <person name="Sasaki T."/>
        </authorList>
    </citation>
    <scope>NUCLEOTIDE SEQUENCE [LARGE SCALE GENOMIC DNA]</scope>
    <source>
        <strain evidence="3">cv. Nipponbare</strain>
    </source>
</reference>
<dbReference type="AlphaFoldDB" id="Q6ZCW0"/>
<evidence type="ECO:0000313" key="1">
    <source>
        <dbReference type="EMBL" id="BAD09332.1"/>
    </source>
</evidence>
<organism evidence="2 3">
    <name type="scientific">Oryza sativa subsp. japonica</name>
    <name type="common">Rice</name>
    <dbReference type="NCBI Taxonomy" id="39947"/>
    <lineage>
        <taxon>Eukaryota</taxon>
        <taxon>Viridiplantae</taxon>
        <taxon>Streptophyta</taxon>
        <taxon>Embryophyta</taxon>
        <taxon>Tracheophyta</taxon>
        <taxon>Spermatophyta</taxon>
        <taxon>Magnoliopsida</taxon>
        <taxon>Liliopsida</taxon>
        <taxon>Poales</taxon>
        <taxon>Poaceae</taxon>
        <taxon>BOP clade</taxon>
        <taxon>Oryzoideae</taxon>
        <taxon>Oryzeae</taxon>
        <taxon>Oryzinae</taxon>
        <taxon>Oryza</taxon>
        <taxon>Oryza sativa</taxon>
    </lineage>
</organism>
<accession>Q6ZCW0</accession>
<sequence length="57" mass="6114">MTGGAVCFCPEVLVREEMVVGWKNSDATQPREDAERGSVWGGGEQTVRYLVAVGLDG</sequence>
<gene>
    <name evidence="2" type="ORF">P0028A08.17</name>
    <name evidence="1" type="ORF">P0481F05.38</name>
</gene>
<name>Q6ZCW0_ORYSJ</name>
<evidence type="ECO:0000313" key="2">
    <source>
        <dbReference type="EMBL" id="BAD09412.1"/>
    </source>
</evidence>
<proteinExistence type="predicted"/>
<reference evidence="3" key="4">
    <citation type="journal article" date="2008" name="Nucleic Acids Res.">
        <title>The rice annotation project database (RAP-DB): 2008 update.</title>
        <authorList>
            <consortium name="The rice annotation project (RAP)"/>
        </authorList>
    </citation>
    <scope>GENOME REANNOTATION</scope>
    <source>
        <strain evidence="3">cv. Nipponbare</strain>
    </source>
</reference>
<evidence type="ECO:0000313" key="3">
    <source>
        <dbReference type="Proteomes" id="UP000000763"/>
    </source>
</evidence>